<keyword evidence="6 7" id="KW-0592">Phosphate transport</keyword>
<dbReference type="GO" id="GO:0030643">
    <property type="term" value="P:intracellular phosphate ion homeostasis"/>
    <property type="evidence" value="ECO:0007669"/>
    <property type="project" value="InterPro"/>
</dbReference>
<dbReference type="GO" id="GO:0045936">
    <property type="term" value="P:negative regulation of phosphate metabolic process"/>
    <property type="evidence" value="ECO:0007669"/>
    <property type="project" value="InterPro"/>
</dbReference>
<dbReference type="PANTHER" id="PTHR42930">
    <property type="entry name" value="PHOSPHATE-SPECIFIC TRANSPORT SYSTEM ACCESSORY PROTEIN PHOU"/>
    <property type="match status" value="1"/>
</dbReference>
<dbReference type="PANTHER" id="PTHR42930:SF3">
    <property type="entry name" value="PHOSPHATE-SPECIFIC TRANSPORT SYSTEM ACCESSORY PROTEIN PHOU"/>
    <property type="match status" value="1"/>
</dbReference>
<evidence type="ECO:0000313" key="9">
    <source>
        <dbReference type="EMBL" id="ROR96128.1"/>
    </source>
</evidence>
<dbReference type="Gene3D" id="1.20.58.220">
    <property type="entry name" value="Phosphate transport system protein phou homolog 2, domain 2"/>
    <property type="match status" value="1"/>
</dbReference>
<dbReference type="InterPro" id="IPR026022">
    <property type="entry name" value="PhoU_dom"/>
</dbReference>
<keyword evidence="4 7" id="KW-0813">Transport</keyword>
<comment type="subcellular location">
    <subcellularLocation>
        <location evidence="1 7">Cytoplasm</location>
    </subcellularLocation>
</comment>
<dbReference type="OrthoDB" id="9814256at2"/>
<evidence type="ECO:0000256" key="4">
    <source>
        <dbReference type="ARBA" id="ARBA00022448"/>
    </source>
</evidence>
<evidence type="ECO:0000256" key="7">
    <source>
        <dbReference type="PIRNR" id="PIRNR003107"/>
    </source>
</evidence>
<comment type="subunit">
    <text evidence="3 7">Homodimer.</text>
</comment>
<dbReference type="RefSeq" id="WP_123739901.1">
    <property type="nucleotide sequence ID" value="NZ_CALFQU010000014.1"/>
</dbReference>
<protein>
    <recommendedName>
        <fullName evidence="7">Phosphate-specific transport system accessory protein PhoU</fullName>
    </recommendedName>
</protein>
<evidence type="ECO:0000256" key="6">
    <source>
        <dbReference type="ARBA" id="ARBA00022592"/>
    </source>
</evidence>
<feature type="domain" description="PhoU" evidence="8">
    <location>
        <begin position="18"/>
        <end position="103"/>
    </location>
</feature>
<evidence type="ECO:0000259" key="8">
    <source>
        <dbReference type="Pfam" id="PF01895"/>
    </source>
</evidence>
<reference evidence="9 10" key="1">
    <citation type="submission" date="2018-11" db="EMBL/GenBank/DDBJ databases">
        <title>Sequencing the genomes of 1000 actinobacteria strains.</title>
        <authorList>
            <person name="Klenk H.-P."/>
        </authorList>
    </citation>
    <scope>NUCLEOTIDE SEQUENCE [LARGE SCALE GENOMIC DNA]</scope>
    <source>
        <strain evidence="9 10">DSM 13521</strain>
    </source>
</reference>
<dbReference type="InterPro" id="IPR028366">
    <property type="entry name" value="PhoU"/>
</dbReference>
<organism evidence="9 10">
    <name type="scientific">Salana multivorans</name>
    <dbReference type="NCBI Taxonomy" id="120377"/>
    <lineage>
        <taxon>Bacteria</taxon>
        <taxon>Bacillati</taxon>
        <taxon>Actinomycetota</taxon>
        <taxon>Actinomycetes</taxon>
        <taxon>Micrococcales</taxon>
        <taxon>Beutenbergiaceae</taxon>
        <taxon>Salana</taxon>
    </lineage>
</organism>
<dbReference type="InterPro" id="IPR038078">
    <property type="entry name" value="PhoU-like_sf"/>
</dbReference>
<comment type="similarity">
    <text evidence="2 7">Belongs to the PhoU family.</text>
</comment>
<dbReference type="EMBL" id="RKHQ01000001">
    <property type="protein sequence ID" value="ROR96128.1"/>
    <property type="molecule type" value="Genomic_DNA"/>
</dbReference>
<evidence type="ECO:0000256" key="5">
    <source>
        <dbReference type="ARBA" id="ARBA00022490"/>
    </source>
</evidence>
<comment type="caution">
    <text evidence="9">The sequence shown here is derived from an EMBL/GenBank/DDBJ whole genome shotgun (WGS) entry which is preliminary data.</text>
</comment>
<dbReference type="GO" id="GO:0005737">
    <property type="term" value="C:cytoplasm"/>
    <property type="evidence" value="ECO:0007669"/>
    <property type="project" value="UniProtKB-SubCell"/>
</dbReference>
<dbReference type="GO" id="GO:0006817">
    <property type="term" value="P:phosphate ion transport"/>
    <property type="evidence" value="ECO:0007669"/>
    <property type="project" value="UniProtKB-KW"/>
</dbReference>
<dbReference type="NCBIfam" id="TIGR02135">
    <property type="entry name" value="phoU_full"/>
    <property type="match status" value="1"/>
</dbReference>
<sequence>MREIFQQDLEQVGDDLVAMARLVREALEGATSALLSPDLELAERVIDGDRAIDRLQEDLEQQCITLLARQQPVATDLRVVVTGLRLSATIERMGDLARHVAEVARGRFPEQAIPEVARPTFEELTSSARAVATDVVDLLEGHDVSLAARVLEDDDRLDALHRDTFRLVLAPSAADHSLTPQEIVDITLLGRYLERFGDHGVAVARRILFLVTGDAVAHTAPAR</sequence>
<evidence type="ECO:0000256" key="1">
    <source>
        <dbReference type="ARBA" id="ARBA00004496"/>
    </source>
</evidence>
<gene>
    <name evidence="9" type="ORF">EDD28_0704</name>
</gene>
<proteinExistence type="inferred from homology"/>
<evidence type="ECO:0000256" key="3">
    <source>
        <dbReference type="ARBA" id="ARBA00011738"/>
    </source>
</evidence>
<evidence type="ECO:0000313" key="10">
    <source>
        <dbReference type="Proteomes" id="UP000275356"/>
    </source>
</evidence>
<comment type="function">
    <text evidence="7">Plays a role in the regulation of phosphate uptake.</text>
</comment>
<dbReference type="PIRSF" id="PIRSF003107">
    <property type="entry name" value="PhoU"/>
    <property type="match status" value="1"/>
</dbReference>
<evidence type="ECO:0000256" key="2">
    <source>
        <dbReference type="ARBA" id="ARBA00008107"/>
    </source>
</evidence>
<keyword evidence="10" id="KW-1185">Reference proteome</keyword>
<accession>A0A3N2D924</accession>
<dbReference type="Proteomes" id="UP000275356">
    <property type="component" value="Unassembled WGS sequence"/>
</dbReference>
<dbReference type="Pfam" id="PF01895">
    <property type="entry name" value="PhoU"/>
    <property type="match status" value="2"/>
</dbReference>
<keyword evidence="5 7" id="KW-0963">Cytoplasm</keyword>
<dbReference type="AlphaFoldDB" id="A0A3N2D924"/>
<dbReference type="FunFam" id="1.20.58.220:FF:000004">
    <property type="entry name" value="Phosphate-specific transport system accessory protein PhoU"/>
    <property type="match status" value="1"/>
</dbReference>
<feature type="domain" description="PhoU" evidence="8">
    <location>
        <begin position="126"/>
        <end position="207"/>
    </location>
</feature>
<name>A0A3N2D924_9MICO</name>
<dbReference type="SUPFAM" id="SSF109755">
    <property type="entry name" value="PhoU-like"/>
    <property type="match status" value="1"/>
</dbReference>